<dbReference type="GO" id="GO:0070204">
    <property type="term" value="F:2-succinyl-5-enolpyruvyl-6-hydroxy-3-cyclohexene-1-carboxylic-acid synthase activity"/>
    <property type="evidence" value="ECO:0007669"/>
    <property type="project" value="UniProtKB-EC"/>
</dbReference>
<feature type="domain" description="Rhodanese" evidence="7">
    <location>
        <begin position="244"/>
        <end position="286"/>
    </location>
</feature>
<comment type="pathway">
    <text evidence="6">Quinol/quinone metabolism; menaquinone biosynthesis.</text>
</comment>
<sequence length="526" mass="55280">MTSTDLARRVLTALIEAGVTEVVVCPGSRNAPLSFAAYDAAAAGLVRLHTRIDERAAGFLALGLTKNHRRAAVICTSGTGVANLHPAVLEAAHAGVDLVVVTADRPARLRGTSANQTTDQVGIFGPLVATQDATGGIDLITGSPVHLNVPLDEPLLPDDRWAPDVVPGEPVHRAVAASLTTLPVGPRTVVVAGDDAGPRARVLAEQAGWPLLAEPSSGSRTGDSAIRTYRLLLGSDLGERVERVVVCGHPTLSRPVSRLLGREDVEVVDIGGSWGAWSERPFPVDGRVIGGVGVDEPDDPTWLEDWREADRSVSRQLDALLAAERDLTPHEVAGTVARALPAGGLLVVGASSPIRDLDLMVPRYDVGARRKVIANRGLAGIDGTVSTAIGAALARSSTRSFALMGDVTFLHDANGLVIGPGEPVPDLTIVVVNDDGGSIFTMLEQGAPPYAEQYERLFGTPHHVDLAALCAATRTPHWRVGSLPELEQALASPNGGIEVVEVVVRRDNRRDLDERIRALRPSPGAG</sequence>
<evidence type="ECO:0000256" key="4">
    <source>
        <dbReference type="ARBA" id="ARBA00023052"/>
    </source>
</evidence>
<dbReference type="NCBIfam" id="TIGR00173">
    <property type="entry name" value="menD"/>
    <property type="match status" value="1"/>
</dbReference>
<dbReference type="PANTHER" id="PTHR42916">
    <property type="entry name" value="2-SUCCINYL-5-ENOLPYRUVYL-6-HYDROXY-3-CYCLOHEXENE-1-CARBOXYLATE SYNTHASE"/>
    <property type="match status" value="1"/>
</dbReference>
<dbReference type="RefSeq" id="WP_224124783.1">
    <property type="nucleotide sequence ID" value="NZ_JAIQZJ010000014.1"/>
</dbReference>
<comment type="pathway">
    <text evidence="6">Quinol/quinone metabolism; 1,4-dihydroxy-2-naphthoate biosynthesis; 1,4-dihydroxy-2-naphthoate from chorismate: step 2/7.</text>
</comment>
<dbReference type="Gene3D" id="3.40.50.970">
    <property type="match status" value="2"/>
</dbReference>
<protein>
    <recommendedName>
        <fullName evidence="6">2-succinyl-5-enolpyruvyl-6-hydroxy-3-cyclohexene-1-carboxylate synthase</fullName>
        <shortName evidence="6">SEPHCHC synthase</shortName>
        <ecNumber evidence="6">2.2.1.9</ecNumber>
    </recommendedName>
    <alternativeName>
        <fullName evidence="6">Menaquinone biosynthesis protein MenD</fullName>
    </alternativeName>
</protein>
<dbReference type="PIRSF" id="PIRSF004983">
    <property type="entry name" value="MenD"/>
    <property type="match status" value="1"/>
</dbReference>
<proteinExistence type="inferred from homology"/>
<dbReference type="InterPro" id="IPR011766">
    <property type="entry name" value="TPP_enzyme_TPP-bd"/>
</dbReference>
<dbReference type="SUPFAM" id="SSF52518">
    <property type="entry name" value="Thiamin diphosphate-binding fold (THDP-binding)"/>
    <property type="match status" value="2"/>
</dbReference>
<evidence type="ECO:0000256" key="6">
    <source>
        <dbReference type="HAMAP-Rule" id="MF_01659"/>
    </source>
</evidence>
<keyword evidence="5 6" id="KW-0464">Manganese</keyword>
<dbReference type="InterPro" id="IPR001763">
    <property type="entry name" value="Rhodanese-like_dom"/>
</dbReference>
<comment type="subunit">
    <text evidence="6">Homodimer.</text>
</comment>
<evidence type="ECO:0000256" key="2">
    <source>
        <dbReference type="ARBA" id="ARBA00022723"/>
    </source>
</evidence>
<organism evidence="8 9">
    <name type="scientific">Nocardioides mangrovi</name>
    <dbReference type="NCBI Taxonomy" id="2874580"/>
    <lineage>
        <taxon>Bacteria</taxon>
        <taxon>Bacillati</taxon>
        <taxon>Actinomycetota</taxon>
        <taxon>Actinomycetes</taxon>
        <taxon>Propionibacteriales</taxon>
        <taxon>Nocardioidaceae</taxon>
        <taxon>Nocardioides</taxon>
    </lineage>
</organism>
<dbReference type="InterPro" id="IPR029061">
    <property type="entry name" value="THDP-binding"/>
</dbReference>
<dbReference type="PANTHER" id="PTHR42916:SF1">
    <property type="entry name" value="PROTEIN PHYLLO, CHLOROPLASTIC"/>
    <property type="match status" value="1"/>
</dbReference>
<evidence type="ECO:0000313" key="9">
    <source>
        <dbReference type="Proteomes" id="UP000780875"/>
    </source>
</evidence>
<comment type="cofactor">
    <cofactor evidence="6">
        <name>Mg(2+)</name>
        <dbReference type="ChEBI" id="CHEBI:18420"/>
    </cofactor>
    <cofactor evidence="6">
        <name>Mn(2+)</name>
        <dbReference type="ChEBI" id="CHEBI:29035"/>
    </cofactor>
</comment>
<dbReference type="Pfam" id="PF02775">
    <property type="entry name" value="TPP_enzyme_C"/>
    <property type="match status" value="1"/>
</dbReference>
<keyword evidence="3 6" id="KW-0460">Magnesium</keyword>
<reference evidence="8 9" key="1">
    <citation type="submission" date="2021-09" db="EMBL/GenBank/DDBJ databases">
        <title>Whole genome sequence of Nocardioides sp. GBK3QG-3.</title>
        <authorList>
            <person name="Tuo L."/>
        </authorList>
    </citation>
    <scope>NUCLEOTIDE SEQUENCE [LARGE SCALE GENOMIC DNA]</scope>
    <source>
        <strain evidence="8 9">GBK3QG-3</strain>
    </source>
</reference>
<evidence type="ECO:0000259" key="7">
    <source>
        <dbReference type="PROSITE" id="PS50206"/>
    </source>
</evidence>
<accession>A0ABS7UIC8</accession>
<dbReference type="EC" id="2.2.1.9" evidence="6"/>
<evidence type="ECO:0000256" key="3">
    <source>
        <dbReference type="ARBA" id="ARBA00022842"/>
    </source>
</evidence>
<gene>
    <name evidence="6 8" type="primary">menD</name>
    <name evidence="8" type="ORF">K8U61_19760</name>
</gene>
<dbReference type="Gene3D" id="3.40.50.1220">
    <property type="entry name" value="TPP-binding domain"/>
    <property type="match status" value="1"/>
</dbReference>
<dbReference type="PROSITE" id="PS50206">
    <property type="entry name" value="RHODANESE_3"/>
    <property type="match status" value="1"/>
</dbReference>
<keyword evidence="1 6" id="KW-0808">Transferase</keyword>
<dbReference type="InterPro" id="IPR012001">
    <property type="entry name" value="Thiamin_PyroP_enz_TPP-bd_dom"/>
</dbReference>
<dbReference type="Proteomes" id="UP000780875">
    <property type="component" value="Unassembled WGS sequence"/>
</dbReference>
<name>A0ABS7UIC8_9ACTN</name>
<comment type="function">
    <text evidence="6">Catalyzes the thiamine diphosphate-dependent decarboxylation of 2-oxoglutarate and the subsequent addition of the resulting succinic semialdehyde-thiamine pyrophosphate anion to isochorismate to yield 2-succinyl-5-enolpyruvyl-6-hydroxy-3-cyclohexene-1-carboxylate (SEPHCHC).</text>
</comment>
<evidence type="ECO:0000313" key="8">
    <source>
        <dbReference type="EMBL" id="MBZ5740421.1"/>
    </source>
</evidence>
<evidence type="ECO:0000256" key="1">
    <source>
        <dbReference type="ARBA" id="ARBA00022679"/>
    </source>
</evidence>
<keyword evidence="2 6" id="KW-0479">Metal-binding</keyword>
<dbReference type="CDD" id="cd02009">
    <property type="entry name" value="TPP_SHCHC_synthase"/>
    <property type="match status" value="1"/>
</dbReference>
<comment type="catalytic activity">
    <reaction evidence="6">
        <text>isochorismate + 2-oxoglutarate + H(+) = 5-enolpyruvoyl-6-hydroxy-2-succinyl-cyclohex-3-ene-1-carboxylate + CO2</text>
        <dbReference type="Rhea" id="RHEA:25593"/>
        <dbReference type="ChEBI" id="CHEBI:15378"/>
        <dbReference type="ChEBI" id="CHEBI:16526"/>
        <dbReference type="ChEBI" id="CHEBI:16810"/>
        <dbReference type="ChEBI" id="CHEBI:29780"/>
        <dbReference type="ChEBI" id="CHEBI:58818"/>
        <dbReference type="EC" id="2.2.1.9"/>
    </reaction>
</comment>
<comment type="cofactor">
    <cofactor evidence="6">
        <name>thiamine diphosphate</name>
        <dbReference type="ChEBI" id="CHEBI:58937"/>
    </cofactor>
    <text evidence="6">Binds 1 thiamine pyrophosphate per subunit.</text>
</comment>
<evidence type="ECO:0000256" key="5">
    <source>
        <dbReference type="ARBA" id="ARBA00023211"/>
    </source>
</evidence>
<dbReference type="InterPro" id="IPR004433">
    <property type="entry name" value="MenaQ_synth_MenD"/>
</dbReference>
<dbReference type="HAMAP" id="MF_01659">
    <property type="entry name" value="MenD"/>
    <property type="match status" value="1"/>
</dbReference>
<keyword evidence="4 6" id="KW-0786">Thiamine pyrophosphate</keyword>
<comment type="similarity">
    <text evidence="6">Belongs to the TPP enzyme family. MenD subfamily.</text>
</comment>
<dbReference type="EMBL" id="JAIQZJ010000014">
    <property type="protein sequence ID" value="MBZ5740421.1"/>
    <property type="molecule type" value="Genomic_DNA"/>
</dbReference>
<keyword evidence="9" id="KW-1185">Reference proteome</keyword>
<comment type="caution">
    <text evidence="8">The sequence shown here is derived from an EMBL/GenBank/DDBJ whole genome shotgun (WGS) entry which is preliminary data.</text>
</comment>
<dbReference type="Pfam" id="PF02776">
    <property type="entry name" value="TPP_enzyme_N"/>
    <property type="match status" value="1"/>
</dbReference>
<keyword evidence="6" id="KW-0474">Menaquinone biosynthesis</keyword>